<evidence type="ECO:0000313" key="3">
    <source>
        <dbReference type="Proteomes" id="UP000070620"/>
    </source>
</evidence>
<evidence type="ECO:0000313" key="2">
    <source>
        <dbReference type="EMBL" id="KXK59778.1"/>
    </source>
</evidence>
<dbReference type="Proteomes" id="UP000070620">
    <property type="component" value="Unassembled WGS sequence"/>
</dbReference>
<protein>
    <submittedName>
        <fullName evidence="2">Uncharacterized protein</fullName>
    </submittedName>
</protein>
<reference evidence="2 3" key="1">
    <citation type="submission" date="2016-01" db="EMBL/GenBank/DDBJ databases">
        <title>Whole genome sequence and analysis of Micromonospora rosaria DSM 803, which can produce antibacterial substance rosamicin.</title>
        <authorList>
            <person name="Yang H."/>
            <person name="He X."/>
            <person name="Zhu D."/>
        </authorList>
    </citation>
    <scope>NUCLEOTIDE SEQUENCE [LARGE SCALE GENOMIC DNA]</scope>
    <source>
        <strain evidence="2 3">DSM 803</strain>
    </source>
</reference>
<dbReference type="EMBL" id="LRQV01000097">
    <property type="protein sequence ID" value="KXK59778.1"/>
    <property type="molecule type" value="Genomic_DNA"/>
</dbReference>
<name>A0A136PN31_9ACTN</name>
<sequence>MHDQPEYDEDGLRPPEHASPTHPDEQTPPRLRHEFVSRRDVEDAEDVLFAHPPRRVSRLLCACGEWYPCDEVRFAHLVMGAA</sequence>
<dbReference type="AlphaFoldDB" id="A0A136PN31"/>
<proteinExistence type="predicted"/>
<accession>A0A136PN31</accession>
<comment type="caution">
    <text evidence="2">The sequence shown here is derived from an EMBL/GenBank/DDBJ whole genome shotgun (WGS) entry which is preliminary data.</text>
</comment>
<dbReference type="RefSeq" id="WP_067369912.1">
    <property type="nucleotide sequence ID" value="NZ_JBIUBN010000006.1"/>
</dbReference>
<keyword evidence="3" id="KW-1185">Reference proteome</keyword>
<feature type="compositionally biased region" description="Basic and acidic residues" evidence="1">
    <location>
        <begin position="1"/>
        <end position="16"/>
    </location>
</feature>
<organism evidence="2 3">
    <name type="scientific">Micromonospora rosaria</name>
    <dbReference type="NCBI Taxonomy" id="47874"/>
    <lineage>
        <taxon>Bacteria</taxon>
        <taxon>Bacillati</taxon>
        <taxon>Actinomycetota</taxon>
        <taxon>Actinomycetes</taxon>
        <taxon>Micromonosporales</taxon>
        <taxon>Micromonosporaceae</taxon>
        <taxon>Micromonospora</taxon>
    </lineage>
</organism>
<feature type="region of interest" description="Disordered" evidence="1">
    <location>
        <begin position="1"/>
        <end position="30"/>
    </location>
</feature>
<evidence type="ECO:0000256" key="1">
    <source>
        <dbReference type="SAM" id="MobiDB-lite"/>
    </source>
</evidence>
<dbReference type="OrthoDB" id="3392133at2"/>
<gene>
    <name evidence="2" type="ORF">AWW66_22400</name>
</gene>